<dbReference type="AlphaFoldDB" id="A0A1N6QTI9"/>
<feature type="transmembrane region" description="Helical" evidence="12">
    <location>
        <begin position="46"/>
        <end position="70"/>
    </location>
</feature>
<evidence type="ECO:0000256" key="11">
    <source>
        <dbReference type="SAM" id="MobiDB-lite"/>
    </source>
</evidence>
<dbReference type="InterPro" id="IPR003593">
    <property type="entry name" value="AAA+_ATPase"/>
</dbReference>
<dbReference type="PROSITE" id="PS00211">
    <property type="entry name" value="ABC_TRANSPORTER_1"/>
    <property type="match status" value="1"/>
</dbReference>
<dbReference type="InterPro" id="IPR003439">
    <property type="entry name" value="ABC_transporter-like_ATP-bd"/>
</dbReference>
<dbReference type="GO" id="GO:0016887">
    <property type="term" value="F:ATP hydrolysis activity"/>
    <property type="evidence" value="ECO:0007669"/>
    <property type="project" value="InterPro"/>
</dbReference>
<keyword evidence="9 12" id="KW-0472">Membrane</keyword>
<dbReference type="PANTHER" id="PTHR24221">
    <property type="entry name" value="ATP-BINDING CASSETTE SUB-FAMILY B"/>
    <property type="match status" value="1"/>
</dbReference>
<comment type="subcellular location">
    <subcellularLocation>
        <location evidence="1">Cell inner membrane</location>
        <topology evidence="1">Multi-pass membrane protein</topology>
    </subcellularLocation>
</comment>
<reference evidence="16" key="1">
    <citation type="submission" date="2017-01" db="EMBL/GenBank/DDBJ databases">
        <authorList>
            <person name="Varghese N."/>
            <person name="Submissions S."/>
        </authorList>
    </citation>
    <scope>NUCLEOTIDE SEQUENCE [LARGE SCALE GENOMIC DNA]</scope>
    <source>
        <strain evidence="16">ATCC 12950</strain>
    </source>
</reference>
<feature type="domain" description="ABC transmembrane type-1" evidence="14">
    <location>
        <begin position="50"/>
        <end position="338"/>
    </location>
</feature>
<keyword evidence="5 12" id="KW-0812">Transmembrane</keyword>
<feature type="region of interest" description="Disordered" evidence="11">
    <location>
        <begin position="1"/>
        <end position="20"/>
    </location>
</feature>
<evidence type="ECO:0000259" key="13">
    <source>
        <dbReference type="PROSITE" id="PS50893"/>
    </source>
</evidence>
<feature type="domain" description="ABC transporter" evidence="13">
    <location>
        <begin position="374"/>
        <end position="612"/>
    </location>
</feature>
<dbReference type="PROSITE" id="PS50893">
    <property type="entry name" value="ABC_TRANSPORTER_2"/>
    <property type="match status" value="1"/>
</dbReference>
<dbReference type="FunFam" id="3.40.50.300:FF:000221">
    <property type="entry name" value="Multidrug ABC transporter ATP-binding protein"/>
    <property type="match status" value="1"/>
</dbReference>
<dbReference type="Gene3D" id="1.20.1560.10">
    <property type="entry name" value="ABC transporter type 1, transmembrane domain"/>
    <property type="match status" value="1"/>
</dbReference>
<dbReference type="PROSITE" id="PS50929">
    <property type="entry name" value="ABC_TM1F"/>
    <property type="match status" value="1"/>
</dbReference>
<evidence type="ECO:0000256" key="10">
    <source>
        <dbReference type="ARBA" id="ARBA00023455"/>
    </source>
</evidence>
<evidence type="ECO:0000256" key="3">
    <source>
        <dbReference type="ARBA" id="ARBA00022475"/>
    </source>
</evidence>
<feature type="transmembrane region" description="Helical" evidence="12">
    <location>
        <begin position="194"/>
        <end position="212"/>
    </location>
</feature>
<dbReference type="InterPro" id="IPR011527">
    <property type="entry name" value="ABC1_TM_dom"/>
</dbReference>
<comment type="similarity">
    <text evidence="10">Belongs to the ABC transporter superfamily. Siderophore-Fe(3+) uptake transporter (SIUT) (TC 3.A.1.21) family.</text>
</comment>
<dbReference type="GO" id="GO:0034040">
    <property type="term" value="F:ATPase-coupled lipid transmembrane transporter activity"/>
    <property type="evidence" value="ECO:0007669"/>
    <property type="project" value="TreeGrafter"/>
</dbReference>
<evidence type="ECO:0000256" key="6">
    <source>
        <dbReference type="ARBA" id="ARBA00022741"/>
    </source>
</evidence>
<keyword evidence="4" id="KW-0997">Cell inner membrane</keyword>
<dbReference type="InterPro" id="IPR017871">
    <property type="entry name" value="ABC_transporter-like_CS"/>
</dbReference>
<evidence type="ECO:0000256" key="2">
    <source>
        <dbReference type="ARBA" id="ARBA00022448"/>
    </source>
</evidence>
<evidence type="ECO:0000256" key="7">
    <source>
        <dbReference type="ARBA" id="ARBA00022840"/>
    </source>
</evidence>
<keyword evidence="16" id="KW-1185">Reference proteome</keyword>
<dbReference type="InterPro" id="IPR036640">
    <property type="entry name" value="ABC1_TM_sf"/>
</dbReference>
<dbReference type="InterPro" id="IPR039421">
    <property type="entry name" value="Type_1_exporter"/>
</dbReference>
<evidence type="ECO:0000256" key="4">
    <source>
        <dbReference type="ARBA" id="ARBA00022519"/>
    </source>
</evidence>
<dbReference type="GO" id="GO:0005524">
    <property type="term" value="F:ATP binding"/>
    <property type="evidence" value="ECO:0007669"/>
    <property type="project" value="UniProtKB-KW"/>
</dbReference>
<dbReference type="EMBL" id="FTNI01000001">
    <property type="protein sequence ID" value="SIQ19921.1"/>
    <property type="molecule type" value="Genomic_DNA"/>
</dbReference>
<evidence type="ECO:0000313" key="16">
    <source>
        <dbReference type="Proteomes" id="UP000186096"/>
    </source>
</evidence>
<keyword evidence="7 15" id="KW-0067">ATP-binding</keyword>
<organism evidence="15 16">
    <name type="scientific">Microbispora rosea</name>
    <dbReference type="NCBI Taxonomy" id="58117"/>
    <lineage>
        <taxon>Bacteria</taxon>
        <taxon>Bacillati</taxon>
        <taxon>Actinomycetota</taxon>
        <taxon>Actinomycetes</taxon>
        <taxon>Streptosporangiales</taxon>
        <taxon>Streptosporangiaceae</taxon>
        <taxon>Microbispora</taxon>
    </lineage>
</organism>
<evidence type="ECO:0000256" key="9">
    <source>
        <dbReference type="ARBA" id="ARBA00023136"/>
    </source>
</evidence>
<dbReference type="SUPFAM" id="SSF90123">
    <property type="entry name" value="ABC transporter transmembrane region"/>
    <property type="match status" value="1"/>
</dbReference>
<evidence type="ECO:0000256" key="5">
    <source>
        <dbReference type="ARBA" id="ARBA00022692"/>
    </source>
</evidence>
<keyword evidence="6" id="KW-0547">Nucleotide-binding</keyword>
<dbReference type="PANTHER" id="PTHR24221:SF646">
    <property type="entry name" value="HAEMOLYSIN SECRETION ATP-BINDING PROTEIN"/>
    <property type="match status" value="1"/>
</dbReference>
<evidence type="ECO:0000256" key="12">
    <source>
        <dbReference type="SAM" id="Phobius"/>
    </source>
</evidence>
<dbReference type="SUPFAM" id="SSF52540">
    <property type="entry name" value="P-loop containing nucleoside triphosphate hydrolases"/>
    <property type="match status" value="1"/>
</dbReference>
<name>A0A1N6QTI9_9ACTN</name>
<dbReference type="InterPro" id="IPR027417">
    <property type="entry name" value="P-loop_NTPase"/>
</dbReference>
<evidence type="ECO:0000313" key="15">
    <source>
        <dbReference type="EMBL" id="SIQ19921.1"/>
    </source>
</evidence>
<evidence type="ECO:0000256" key="1">
    <source>
        <dbReference type="ARBA" id="ARBA00004429"/>
    </source>
</evidence>
<keyword evidence="3" id="KW-1003">Cell membrane</keyword>
<protein>
    <submittedName>
        <fullName evidence="15">ATP-binding cassette, subfamily B</fullName>
    </submittedName>
</protein>
<sequence>MKGYPASPAEQGDTAGTAMKEAMSRSGTAATVMAALRLSRQADATLFWTGVILLPAVEGLLGVGLLLLFRGSVGVFLESSDGPAQATRTLIPWLAGAVLLTLVTLILGNLRHTLNELLVDRVRQFSSRRMHAAIAKLDLADFDYPVVHDRISRAEETADGKPRQVVRGVNGLLASAFQVAAFTVLLIVLEPWLLPVMALTAAPIAVVSSKLAGDRFAFFTRMTPLERMRRYVGMLITGRQAAAEVRSFRLSEHFAERYDLLTRRRYAELRETLRGQWRRQLLGVLAFGLILCVVVTVLAWFYAVGAMDTSTVLTTVLSLSRLATAMAGLGGPLAELSEAGLFLDDQHAFFAQLMRRSSVSRQVAQPGPLRELCVRELGFVYPETARPALRNVDLTIRAGQIVAFVGPNGSGKTTLAKILAFLYEPSSGAVLWNGADTSELSREGLRDQVTTVFQDHMTYHFSVAENVALGDTTRPDGETAVRTAVDEAGAREFVDRLPGGYETPLGPEFGGGTALSGGERQRLAIARAFYRGRDLVIMDEPTSALDAQADHALLENLRKLLRGRTAIVVSHRFSNVRHADQIFVLKDGRILERGTHDSLMADKGLYAEMYTLQATAYMTSGSPSSTAQSPG</sequence>
<dbReference type="SMART" id="SM00382">
    <property type="entry name" value="AAA"/>
    <property type="match status" value="1"/>
</dbReference>
<proteinExistence type="inferred from homology"/>
<feature type="transmembrane region" description="Helical" evidence="12">
    <location>
        <begin position="281"/>
        <end position="303"/>
    </location>
</feature>
<keyword evidence="8 12" id="KW-1133">Transmembrane helix</keyword>
<dbReference type="Proteomes" id="UP000186096">
    <property type="component" value="Unassembled WGS sequence"/>
</dbReference>
<evidence type="ECO:0000256" key="8">
    <source>
        <dbReference type="ARBA" id="ARBA00022989"/>
    </source>
</evidence>
<dbReference type="Pfam" id="PF00005">
    <property type="entry name" value="ABC_tran"/>
    <property type="match status" value="1"/>
</dbReference>
<dbReference type="GO" id="GO:0005886">
    <property type="term" value="C:plasma membrane"/>
    <property type="evidence" value="ECO:0007669"/>
    <property type="project" value="UniProtKB-SubCell"/>
</dbReference>
<accession>A0A1N6QTI9</accession>
<feature type="transmembrane region" description="Helical" evidence="12">
    <location>
        <begin position="90"/>
        <end position="110"/>
    </location>
</feature>
<feature type="transmembrane region" description="Helical" evidence="12">
    <location>
        <begin position="169"/>
        <end position="188"/>
    </location>
</feature>
<evidence type="ECO:0000259" key="14">
    <source>
        <dbReference type="PROSITE" id="PS50929"/>
    </source>
</evidence>
<keyword evidence="2" id="KW-0813">Transport</keyword>
<gene>
    <name evidence="15" type="ORF">SAMN05421833_101116</name>
</gene>
<dbReference type="Gene3D" id="3.40.50.300">
    <property type="entry name" value="P-loop containing nucleotide triphosphate hydrolases"/>
    <property type="match status" value="1"/>
</dbReference>
<dbReference type="GO" id="GO:0140359">
    <property type="term" value="F:ABC-type transporter activity"/>
    <property type="evidence" value="ECO:0007669"/>
    <property type="project" value="InterPro"/>
</dbReference>
<dbReference type="STRING" id="58117.SAMN05421833_101116"/>